<protein>
    <submittedName>
        <fullName evidence="3">Folate-binding protein YgfZ</fullName>
    </submittedName>
</protein>
<dbReference type="InterPro" id="IPR027266">
    <property type="entry name" value="TrmE/GcvT-like"/>
</dbReference>
<dbReference type="SUPFAM" id="SSF103025">
    <property type="entry name" value="Folate-binding domain"/>
    <property type="match status" value="1"/>
</dbReference>
<dbReference type="PIRSF" id="PIRSF006487">
    <property type="entry name" value="GcvT"/>
    <property type="match status" value="1"/>
</dbReference>
<dbReference type="InterPro" id="IPR017703">
    <property type="entry name" value="YgfZ/GCV_T_CS"/>
</dbReference>
<dbReference type="EMBL" id="JAEMNV010000004">
    <property type="protein sequence ID" value="MBJ8340416.1"/>
    <property type="molecule type" value="Genomic_DNA"/>
</dbReference>
<comment type="caution">
    <text evidence="3">The sequence shown here is derived from an EMBL/GenBank/DDBJ whole genome shotgun (WGS) entry which is preliminary data.</text>
</comment>
<dbReference type="Proteomes" id="UP000655868">
    <property type="component" value="Unassembled WGS sequence"/>
</dbReference>
<gene>
    <name evidence="3" type="ORF">JGU71_16105</name>
</gene>
<dbReference type="Gene3D" id="3.30.1360.120">
    <property type="entry name" value="Probable tRNA modification gtpase trme, domain 1"/>
    <property type="match status" value="1"/>
</dbReference>
<dbReference type="GO" id="GO:0016226">
    <property type="term" value="P:iron-sulfur cluster assembly"/>
    <property type="evidence" value="ECO:0007669"/>
    <property type="project" value="TreeGrafter"/>
</dbReference>
<dbReference type="InterPro" id="IPR045179">
    <property type="entry name" value="YgfZ/GcvT"/>
</dbReference>
<dbReference type="Pfam" id="PF01571">
    <property type="entry name" value="GCV_T"/>
    <property type="match status" value="1"/>
</dbReference>
<dbReference type="PANTHER" id="PTHR22602:SF0">
    <property type="entry name" value="TRANSFERASE CAF17, MITOCHONDRIAL-RELATED"/>
    <property type="match status" value="1"/>
</dbReference>
<dbReference type="RefSeq" id="WP_199705212.1">
    <property type="nucleotide sequence ID" value="NZ_JAEMNV010000004.1"/>
</dbReference>
<feature type="domain" description="GCVT N-terminal" evidence="2">
    <location>
        <begin position="39"/>
        <end position="248"/>
    </location>
</feature>
<keyword evidence="1" id="KW-0809">Transit peptide</keyword>
<sequence>MVESLLVPPSVLLVAPGAVPGAPETPDAAVAWHYGDPFAEQRAAAQAVAVLDRSHRFVLTITGAERLTWLHTISSQHVAALPDRRTAENLSLDLNGRVEQHFVMTDLDGTLWIDTEAETGPALLAFLQKMVFWAKAEPSGAPDFAVLSLIGPDAASPAITAALGIDALPGIYEATALPGGGFIRAMPWPTPHSYDLIVPRGDLAQWWSRLTAAGAAPAGMWAFEALRVAALRPRLGIDTDDRTIPHEVRWIGGVDAGGAVHLDKGCYRGQETVARVHNLGKPPRHLVLLHLDGSADGRPAPGDAVTAGGRSVGRIGTVIDHFELGPIALALIKRSVPVETQLDAGPCAASIDPDSVPAHDEVQAGRAAIDRLRGR</sequence>
<name>A0A934NS43_9NOCA</name>
<dbReference type="AlphaFoldDB" id="A0A934NS43"/>
<dbReference type="PANTHER" id="PTHR22602">
    <property type="entry name" value="TRANSFERASE CAF17, MITOCHONDRIAL-RELATED"/>
    <property type="match status" value="1"/>
</dbReference>
<accession>A0A934NS43</accession>
<evidence type="ECO:0000313" key="3">
    <source>
        <dbReference type="EMBL" id="MBJ8340416.1"/>
    </source>
</evidence>
<keyword evidence="4" id="KW-1185">Reference proteome</keyword>
<dbReference type="InterPro" id="IPR006222">
    <property type="entry name" value="GCVT_N"/>
</dbReference>
<evidence type="ECO:0000256" key="1">
    <source>
        <dbReference type="ARBA" id="ARBA00022946"/>
    </source>
</evidence>
<organism evidence="3 4">
    <name type="scientific">Antrihabitans stalagmiti</name>
    <dbReference type="NCBI Taxonomy" id="2799499"/>
    <lineage>
        <taxon>Bacteria</taxon>
        <taxon>Bacillati</taxon>
        <taxon>Actinomycetota</taxon>
        <taxon>Actinomycetes</taxon>
        <taxon>Mycobacteriales</taxon>
        <taxon>Nocardiaceae</taxon>
        <taxon>Antrihabitans</taxon>
    </lineage>
</organism>
<evidence type="ECO:0000313" key="4">
    <source>
        <dbReference type="Proteomes" id="UP000655868"/>
    </source>
</evidence>
<evidence type="ECO:0000259" key="2">
    <source>
        <dbReference type="Pfam" id="PF01571"/>
    </source>
</evidence>
<dbReference type="NCBIfam" id="TIGR03317">
    <property type="entry name" value="ygfZ_signature"/>
    <property type="match status" value="1"/>
</dbReference>
<proteinExistence type="predicted"/>
<reference evidence="3" key="1">
    <citation type="submission" date="2020-12" db="EMBL/GenBank/DDBJ databases">
        <title>Antrihabitans popcorni sp. nov. and Antrihabitans auranticaus sp. nov., isolated from a larva cave.</title>
        <authorList>
            <person name="Lee S.D."/>
            <person name="Kim I.S."/>
        </authorList>
    </citation>
    <scope>NUCLEOTIDE SEQUENCE</scope>
    <source>
        <strain evidence="3">YC3-6</strain>
    </source>
</reference>